<keyword evidence="2" id="KW-0808">Transferase</keyword>
<keyword evidence="4" id="KW-0479">Metal-binding</keyword>
<dbReference type="InterPro" id="IPR050134">
    <property type="entry name" value="NAD-dep_sirtuin_deacylases"/>
</dbReference>
<feature type="active site" description="Proton acceptor" evidence="4">
    <location>
        <position position="125"/>
    </location>
</feature>
<dbReference type="PANTHER" id="PTHR11085">
    <property type="entry name" value="NAD-DEPENDENT PROTEIN DEACYLASE SIRTUIN-5, MITOCHONDRIAL-RELATED"/>
    <property type="match status" value="1"/>
</dbReference>
<dbReference type="GO" id="GO:0046872">
    <property type="term" value="F:metal ion binding"/>
    <property type="evidence" value="ECO:0007669"/>
    <property type="project" value="UniProtKB-KW"/>
</dbReference>
<keyword evidence="7" id="KW-1185">Reference proteome</keyword>
<evidence type="ECO:0000256" key="3">
    <source>
        <dbReference type="ARBA" id="ARBA00023027"/>
    </source>
</evidence>
<keyword evidence="4" id="KW-0862">Zinc</keyword>
<dbReference type="AlphaFoldDB" id="A0A6A6QYI0"/>
<gene>
    <name evidence="6" type="ORF">BU16DRAFT_571851</name>
</gene>
<dbReference type="PROSITE" id="PS50305">
    <property type="entry name" value="SIRTUIN"/>
    <property type="match status" value="1"/>
</dbReference>
<reference evidence="6" key="1">
    <citation type="journal article" date="2020" name="Stud. Mycol.">
        <title>101 Dothideomycetes genomes: a test case for predicting lifestyles and emergence of pathogens.</title>
        <authorList>
            <person name="Haridas S."/>
            <person name="Albert R."/>
            <person name="Binder M."/>
            <person name="Bloem J."/>
            <person name="Labutti K."/>
            <person name="Salamov A."/>
            <person name="Andreopoulos B."/>
            <person name="Baker S."/>
            <person name="Barry K."/>
            <person name="Bills G."/>
            <person name="Bluhm B."/>
            <person name="Cannon C."/>
            <person name="Castanera R."/>
            <person name="Culley D."/>
            <person name="Daum C."/>
            <person name="Ezra D."/>
            <person name="Gonzalez J."/>
            <person name="Henrissat B."/>
            <person name="Kuo A."/>
            <person name="Liang C."/>
            <person name="Lipzen A."/>
            <person name="Lutzoni F."/>
            <person name="Magnuson J."/>
            <person name="Mondo S."/>
            <person name="Nolan M."/>
            <person name="Ohm R."/>
            <person name="Pangilinan J."/>
            <person name="Park H.-J."/>
            <person name="Ramirez L."/>
            <person name="Alfaro M."/>
            <person name="Sun H."/>
            <person name="Tritt A."/>
            <person name="Yoshinaga Y."/>
            <person name="Zwiers L.-H."/>
            <person name="Turgeon B."/>
            <person name="Goodwin S."/>
            <person name="Spatafora J."/>
            <person name="Crous P."/>
            <person name="Grigoriev I."/>
        </authorList>
    </citation>
    <scope>NUCLEOTIDE SEQUENCE</scope>
    <source>
        <strain evidence="6">CBS 269.34</strain>
    </source>
</reference>
<feature type="binding site" evidence="4">
    <location>
        <position position="179"/>
    </location>
    <ligand>
        <name>Zn(2+)</name>
        <dbReference type="ChEBI" id="CHEBI:29105"/>
    </ligand>
</feature>
<evidence type="ECO:0000256" key="1">
    <source>
        <dbReference type="ARBA" id="ARBA00006924"/>
    </source>
</evidence>
<feature type="binding site" evidence="4">
    <location>
        <position position="138"/>
    </location>
    <ligand>
        <name>Zn(2+)</name>
        <dbReference type="ChEBI" id="CHEBI:29105"/>
    </ligand>
</feature>
<dbReference type="OrthoDB" id="424302at2759"/>
<dbReference type="GO" id="GO:0005634">
    <property type="term" value="C:nucleus"/>
    <property type="evidence" value="ECO:0007669"/>
    <property type="project" value="TreeGrafter"/>
</dbReference>
<sequence>MQPPTPPSQELLDSSTRILALFGAGLSAASGLPTYRSPSSFWRAYSGAQLATFQKFSGGPALVWRYYEWSRAKALAAAPNEAHVALARLARVNGGLVAVNQNAGWWVVRLCKRAGHPATQIVDFHGLLFRVRCVDDVCGYEVEDFTCPITPALALPSGVDVAGASVPLPDIGVDELPHCPKCESNLLRPAVLWFGEGVPEDREEKVEKWLQGKLIDFETEETAATEDRVTDVDLMLVVGTSAVVYPAVVYIAKARERGARVAFFNMEVKSAGIARPEAGDWSFVGDATVLVPQALEPFLNSIGQ</sequence>
<protein>
    <submittedName>
        <fullName evidence="6">Putative SIR2 family histone deacetylase</fullName>
    </submittedName>
</protein>
<organism evidence="6 7">
    <name type="scientific">Lophium mytilinum</name>
    <dbReference type="NCBI Taxonomy" id="390894"/>
    <lineage>
        <taxon>Eukaryota</taxon>
        <taxon>Fungi</taxon>
        <taxon>Dikarya</taxon>
        <taxon>Ascomycota</taxon>
        <taxon>Pezizomycotina</taxon>
        <taxon>Dothideomycetes</taxon>
        <taxon>Pleosporomycetidae</taxon>
        <taxon>Mytilinidiales</taxon>
        <taxon>Mytilinidiaceae</taxon>
        <taxon>Lophium</taxon>
    </lineage>
</organism>
<dbReference type="InterPro" id="IPR003000">
    <property type="entry name" value="Sirtuin"/>
</dbReference>
<dbReference type="Pfam" id="PF02146">
    <property type="entry name" value="SIR2"/>
    <property type="match status" value="1"/>
</dbReference>
<feature type="binding site" evidence="4">
    <location>
        <position position="182"/>
    </location>
    <ligand>
        <name>Zn(2+)</name>
        <dbReference type="ChEBI" id="CHEBI:29105"/>
    </ligand>
</feature>
<dbReference type="Gene3D" id="3.30.1600.10">
    <property type="entry name" value="SIR2/SIRT2 'Small Domain"/>
    <property type="match status" value="1"/>
</dbReference>
<evidence type="ECO:0000256" key="4">
    <source>
        <dbReference type="PROSITE-ProRule" id="PRU00236"/>
    </source>
</evidence>
<dbReference type="SUPFAM" id="SSF52467">
    <property type="entry name" value="DHS-like NAD/FAD-binding domain"/>
    <property type="match status" value="1"/>
</dbReference>
<evidence type="ECO:0000313" key="6">
    <source>
        <dbReference type="EMBL" id="KAF2496840.1"/>
    </source>
</evidence>
<feature type="domain" description="Deacetylase sirtuin-type" evidence="5">
    <location>
        <begin position="1"/>
        <end position="304"/>
    </location>
</feature>
<dbReference type="EMBL" id="MU004187">
    <property type="protein sequence ID" value="KAF2496840.1"/>
    <property type="molecule type" value="Genomic_DNA"/>
</dbReference>
<dbReference type="Gene3D" id="3.40.50.1220">
    <property type="entry name" value="TPP-binding domain"/>
    <property type="match status" value="1"/>
</dbReference>
<name>A0A6A6QYI0_9PEZI</name>
<accession>A0A6A6QYI0</accession>
<keyword evidence="3" id="KW-0520">NAD</keyword>
<dbReference type="PANTHER" id="PTHR11085:SF10">
    <property type="entry name" value="NAD-DEPENDENT PROTEIN DEACYLASE SIRTUIN-5, MITOCHONDRIAL-RELATED"/>
    <property type="match status" value="1"/>
</dbReference>
<proteinExistence type="inferred from homology"/>
<dbReference type="GO" id="GO:0070403">
    <property type="term" value="F:NAD+ binding"/>
    <property type="evidence" value="ECO:0007669"/>
    <property type="project" value="InterPro"/>
</dbReference>
<evidence type="ECO:0000259" key="5">
    <source>
        <dbReference type="PROSITE" id="PS50305"/>
    </source>
</evidence>
<evidence type="ECO:0000256" key="2">
    <source>
        <dbReference type="ARBA" id="ARBA00022679"/>
    </source>
</evidence>
<dbReference type="InterPro" id="IPR029035">
    <property type="entry name" value="DHS-like_NAD/FAD-binding_dom"/>
</dbReference>
<comment type="similarity">
    <text evidence="1">Belongs to the sirtuin family. Class I subfamily.</text>
</comment>
<dbReference type="InterPro" id="IPR026590">
    <property type="entry name" value="Ssirtuin_cat_dom"/>
</dbReference>
<feature type="binding site" evidence="4">
    <location>
        <position position="133"/>
    </location>
    <ligand>
        <name>Zn(2+)</name>
        <dbReference type="ChEBI" id="CHEBI:29105"/>
    </ligand>
</feature>
<dbReference type="GO" id="GO:0017136">
    <property type="term" value="F:histone deacetylase activity, NAD-dependent"/>
    <property type="evidence" value="ECO:0007669"/>
    <property type="project" value="TreeGrafter"/>
</dbReference>
<dbReference type="Proteomes" id="UP000799750">
    <property type="component" value="Unassembled WGS sequence"/>
</dbReference>
<dbReference type="InterPro" id="IPR026591">
    <property type="entry name" value="Sirtuin_cat_small_dom_sf"/>
</dbReference>
<evidence type="ECO:0000313" key="7">
    <source>
        <dbReference type="Proteomes" id="UP000799750"/>
    </source>
</evidence>